<evidence type="ECO:0000313" key="2">
    <source>
        <dbReference type="EMBL" id="TPX48470.1"/>
    </source>
</evidence>
<gene>
    <name evidence="2" type="ORF">CcCBS67573_g10204</name>
</gene>
<dbReference type="EMBL" id="QEAP01001258">
    <property type="protein sequence ID" value="TPX48470.1"/>
    <property type="molecule type" value="Genomic_DNA"/>
</dbReference>
<comment type="caution">
    <text evidence="2">The sequence shown here is derived from an EMBL/GenBank/DDBJ whole genome shotgun (WGS) entry which is preliminary data.</text>
</comment>
<dbReference type="AlphaFoldDB" id="A0A507DC80"/>
<evidence type="ECO:0000313" key="3">
    <source>
        <dbReference type="Proteomes" id="UP000320333"/>
    </source>
</evidence>
<feature type="compositionally biased region" description="Acidic residues" evidence="1">
    <location>
        <begin position="25"/>
        <end position="39"/>
    </location>
</feature>
<evidence type="ECO:0000256" key="1">
    <source>
        <dbReference type="SAM" id="MobiDB-lite"/>
    </source>
</evidence>
<sequence length="114" mass="13021">MPKKSPCQTLIESINQCLLFEALDEDDKSSSDSDLETGSESDKSSTEELPDLMHMTAMRNYIFEMADKEFRVHAQMTQDSFQRLLSKIEKHPVFSINGPHKQMTVKVQLLVALE</sequence>
<reference evidence="2 3" key="1">
    <citation type="journal article" date="2019" name="Sci. Rep.">
        <title>Comparative genomics of chytrid fungi reveal insights into the obligate biotrophic and pathogenic lifestyle of Synchytrium endobioticum.</title>
        <authorList>
            <person name="van de Vossenberg B.T.L.H."/>
            <person name="Warris S."/>
            <person name="Nguyen H.D.T."/>
            <person name="van Gent-Pelzer M.P.E."/>
            <person name="Joly D.L."/>
            <person name="van de Geest H.C."/>
            <person name="Bonants P.J.M."/>
            <person name="Smith D.S."/>
            <person name="Levesque C.A."/>
            <person name="van der Lee T.A.J."/>
        </authorList>
    </citation>
    <scope>NUCLEOTIDE SEQUENCE [LARGE SCALE GENOMIC DNA]</scope>
    <source>
        <strain evidence="2 3">CBS 675.73</strain>
    </source>
</reference>
<name>A0A507DC80_9FUNG</name>
<dbReference type="OrthoDB" id="2445244at2759"/>
<accession>A0A507DC80</accession>
<feature type="region of interest" description="Disordered" evidence="1">
    <location>
        <begin position="25"/>
        <end position="51"/>
    </location>
</feature>
<organism evidence="2 3">
    <name type="scientific">Chytriomyces confervae</name>
    <dbReference type="NCBI Taxonomy" id="246404"/>
    <lineage>
        <taxon>Eukaryota</taxon>
        <taxon>Fungi</taxon>
        <taxon>Fungi incertae sedis</taxon>
        <taxon>Chytridiomycota</taxon>
        <taxon>Chytridiomycota incertae sedis</taxon>
        <taxon>Chytridiomycetes</taxon>
        <taxon>Chytridiales</taxon>
        <taxon>Chytriomycetaceae</taxon>
        <taxon>Chytriomyces</taxon>
    </lineage>
</organism>
<dbReference type="Proteomes" id="UP000320333">
    <property type="component" value="Unassembled WGS sequence"/>
</dbReference>
<protein>
    <submittedName>
        <fullName evidence="2">Uncharacterized protein</fullName>
    </submittedName>
</protein>
<keyword evidence="3" id="KW-1185">Reference proteome</keyword>
<proteinExistence type="predicted"/>